<reference evidence="2" key="2">
    <citation type="submission" date="2022-06" db="UniProtKB">
        <authorList>
            <consortium name="EnsemblMetazoa"/>
        </authorList>
    </citation>
    <scope>IDENTIFICATION</scope>
    <source>
        <strain evidence="2">DF5081</strain>
    </source>
</reference>
<dbReference type="InterPro" id="IPR016024">
    <property type="entry name" value="ARM-type_fold"/>
</dbReference>
<dbReference type="Proteomes" id="UP000005237">
    <property type="component" value="Unassembled WGS sequence"/>
</dbReference>
<dbReference type="InterPro" id="IPR011989">
    <property type="entry name" value="ARM-like"/>
</dbReference>
<dbReference type="SUPFAM" id="SSF48371">
    <property type="entry name" value="ARM repeat"/>
    <property type="match status" value="1"/>
</dbReference>
<organism evidence="2 3">
    <name type="scientific">Caenorhabditis japonica</name>
    <dbReference type="NCBI Taxonomy" id="281687"/>
    <lineage>
        <taxon>Eukaryota</taxon>
        <taxon>Metazoa</taxon>
        <taxon>Ecdysozoa</taxon>
        <taxon>Nematoda</taxon>
        <taxon>Chromadorea</taxon>
        <taxon>Rhabditida</taxon>
        <taxon>Rhabditina</taxon>
        <taxon>Rhabditomorpha</taxon>
        <taxon>Rhabditoidea</taxon>
        <taxon>Rhabditidae</taxon>
        <taxon>Peloderinae</taxon>
        <taxon>Caenorhabditis</taxon>
    </lineage>
</organism>
<feature type="domain" description="Importin N-terminal" evidence="1">
    <location>
        <begin position="27"/>
        <end position="98"/>
    </location>
</feature>
<dbReference type="PROSITE" id="PS50166">
    <property type="entry name" value="IMPORTIN_B_NT"/>
    <property type="match status" value="1"/>
</dbReference>
<dbReference type="Pfam" id="PF03810">
    <property type="entry name" value="IBN_N"/>
    <property type="match status" value="1"/>
</dbReference>
<sequence length="180" mass="20431">MTEQAAQQMLAVLEKTVSQNTNDQKQAMEFIAAACQQDFPVFVQCLSMILRTQQCQSFVRQAAGLQLKNVLCAKETETRSDYLERNSNHSLIIQDNLLTCDTCEVRPQFPSWILRTKLRQVTRSLPTVDHARLASSMPILRRPCPRLPPEGLIVDEDFDRILDVVGPSFSEDDRVVVLIP</sequence>
<reference evidence="3" key="1">
    <citation type="submission" date="2010-08" db="EMBL/GenBank/DDBJ databases">
        <authorList>
            <consortium name="Caenorhabditis japonica Sequencing Consortium"/>
            <person name="Wilson R.K."/>
        </authorList>
    </citation>
    <scope>NUCLEOTIDE SEQUENCE [LARGE SCALE GENOMIC DNA]</scope>
    <source>
        <strain evidence="3">DF5081</strain>
    </source>
</reference>
<dbReference type="Gene3D" id="1.25.10.10">
    <property type="entry name" value="Leucine-rich Repeat Variant"/>
    <property type="match status" value="1"/>
</dbReference>
<evidence type="ECO:0000313" key="3">
    <source>
        <dbReference type="Proteomes" id="UP000005237"/>
    </source>
</evidence>
<dbReference type="GO" id="GO:0006886">
    <property type="term" value="P:intracellular protein transport"/>
    <property type="evidence" value="ECO:0007669"/>
    <property type="project" value="InterPro"/>
</dbReference>
<dbReference type="InterPro" id="IPR001494">
    <property type="entry name" value="Importin-beta_N"/>
</dbReference>
<dbReference type="AlphaFoldDB" id="A0A8R1ENA4"/>
<dbReference type="GO" id="GO:0031267">
    <property type="term" value="F:small GTPase binding"/>
    <property type="evidence" value="ECO:0007669"/>
    <property type="project" value="InterPro"/>
</dbReference>
<accession>A0A8R1ENA4</accession>
<protein>
    <submittedName>
        <fullName evidence="2">Importin N-terminal domain-containing protein</fullName>
    </submittedName>
</protein>
<evidence type="ECO:0000313" key="2">
    <source>
        <dbReference type="EnsemblMetazoa" id="CJA40532.1"/>
    </source>
</evidence>
<dbReference type="EnsemblMetazoa" id="CJA40532.1">
    <property type="protein sequence ID" value="CJA40532.1"/>
    <property type="gene ID" value="WBGene00216380"/>
</dbReference>
<evidence type="ECO:0000259" key="1">
    <source>
        <dbReference type="PROSITE" id="PS50166"/>
    </source>
</evidence>
<name>A0A8R1ENA4_CAEJA</name>
<proteinExistence type="predicted"/>
<keyword evidence="3" id="KW-1185">Reference proteome</keyword>